<accession>A0A4Z2JGF3</accession>
<keyword evidence="3" id="KW-1185">Reference proteome</keyword>
<dbReference type="EMBL" id="SRLO01000002">
    <property type="protein sequence ID" value="TNN89336.1"/>
    <property type="molecule type" value="Genomic_DNA"/>
</dbReference>
<sequence>MHQHHQSANPHIVGTVGEPDEEYGGDLMPGGSQDSSCHSHSFIRASILRKGGAQCFVGTLWQATQQGLCSLLPMLYLSLVLGWRSKQLDCDSTALLPDKPHPRASSCSFTYSTAFFMWGPLHTSKRPVWELQWGDKQPRPS</sequence>
<gene>
    <name evidence="2" type="ORF">EYF80_000624</name>
</gene>
<organism evidence="2 3">
    <name type="scientific">Liparis tanakae</name>
    <name type="common">Tanaka's snailfish</name>
    <dbReference type="NCBI Taxonomy" id="230148"/>
    <lineage>
        <taxon>Eukaryota</taxon>
        <taxon>Metazoa</taxon>
        <taxon>Chordata</taxon>
        <taxon>Craniata</taxon>
        <taxon>Vertebrata</taxon>
        <taxon>Euteleostomi</taxon>
        <taxon>Actinopterygii</taxon>
        <taxon>Neopterygii</taxon>
        <taxon>Teleostei</taxon>
        <taxon>Neoteleostei</taxon>
        <taxon>Acanthomorphata</taxon>
        <taxon>Eupercaria</taxon>
        <taxon>Perciformes</taxon>
        <taxon>Cottioidei</taxon>
        <taxon>Cottales</taxon>
        <taxon>Liparidae</taxon>
        <taxon>Liparis</taxon>
    </lineage>
</organism>
<dbReference type="AlphaFoldDB" id="A0A4Z2JGF3"/>
<evidence type="ECO:0000313" key="2">
    <source>
        <dbReference type="EMBL" id="TNN89336.1"/>
    </source>
</evidence>
<name>A0A4Z2JGF3_9TELE</name>
<feature type="region of interest" description="Disordered" evidence="1">
    <location>
        <begin position="1"/>
        <end position="34"/>
    </location>
</feature>
<reference evidence="2 3" key="1">
    <citation type="submission" date="2019-03" db="EMBL/GenBank/DDBJ databases">
        <title>First draft genome of Liparis tanakae, snailfish: a comprehensive survey of snailfish specific genes.</title>
        <authorList>
            <person name="Kim W."/>
            <person name="Song I."/>
            <person name="Jeong J.-H."/>
            <person name="Kim D."/>
            <person name="Kim S."/>
            <person name="Ryu S."/>
            <person name="Song J.Y."/>
            <person name="Lee S.K."/>
        </authorList>
    </citation>
    <scope>NUCLEOTIDE SEQUENCE [LARGE SCALE GENOMIC DNA]</scope>
    <source>
        <tissue evidence="2">Muscle</tissue>
    </source>
</reference>
<proteinExistence type="predicted"/>
<protein>
    <submittedName>
        <fullName evidence="2">Uncharacterized protein</fullName>
    </submittedName>
</protein>
<evidence type="ECO:0000313" key="3">
    <source>
        <dbReference type="Proteomes" id="UP000314294"/>
    </source>
</evidence>
<evidence type="ECO:0000256" key="1">
    <source>
        <dbReference type="SAM" id="MobiDB-lite"/>
    </source>
</evidence>
<dbReference type="Proteomes" id="UP000314294">
    <property type="component" value="Unassembled WGS sequence"/>
</dbReference>
<comment type="caution">
    <text evidence="2">The sequence shown here is derived from an EMBL/GenBank/DDBJ whole genome shotgun (WGS) entry which is preliminary data.</text>
</comment>